<sequence>MPTIAIIGAGPGLGLGLARKFGQNGFKAALISRNREKLDALVAQLAAENIEATGIVADAGDPASITAALDEARERFGSIDVLEFSPHAGNAESMVNPLEVTVENLRPAVQGLLFGAVAAVQSILPAMQEKGTGTILFTAGTGSIDPVPFFGTLNTAQAATRNWALNLNKQLAETDIYVAHVAIGVGIGETAPAPGYPFKTPAQLAEHYWDLHVSREVSELVITY</sequence>
<dbReference type="KEGG" id="gey:QMQ05_10995"/>
<dbReference type="SUPFAM" id="SSF51735">
    <property type="entry name" value="NAD(P)-binding Rossmann-fold domains"/>
    <property type="match status" value="1"/>
</dbReference>
<proteinExistence type="predicted"/>
<dbReference type="InterPro" id="IPR002347">
    <property type="entry name" value="SDR_fam"/>
</dbReference>
<dbReference type="PANTHER" id="PTHR43431">
    <property type="entry name" value="OXIDOREDUCTASE, SHORT CHAIN DEHYDROGENASE/REDUCTASE FAMILY (AFU_ORTHOLOGUE AFUA_5G14000)"/>
    <property type="match status" value="1"/>
</dbReference>
<gene>
    <name evidence="1" type="ORF">QMQ05_10995</name>
</gene>
<protein>
    <submittedName>
        <fullName evidence="1">SDR family NAD(P)-dependent oxidoreductase</fullName>
    </submittedName>
</protein>
<dbReference type="InterPro" id="IPR036291">
    <property type="entry name" value="NAD(P)-bd_dom_sf"/>
</dbReference>
<dbReference type="Gene3D" id="3.40.50.720">
    <property type="entry name" value="NAD(P)-binding Rossmann-like Domain"/>
    <property type="match status" value="1"/>
</dbReference>
<reference evidence="1 2" key="1">
    <citation type="submission" date="2023-05" db="EMBL/GenBank/DDBJ databases">
        <title>Glutamicibacter sp. B1, complete genome.</title>
        <authorList>
            <person name="Long Y.H."/>
            <person name="Fang T."/>
            <person name="Li X.Y."/>
        </authorList>
    </citation>
    <scope>NUCLEOTIDE SEQUENCE [LARGE SCALE GENOMIC DNA]</scope>
    <source>
        <strain evidence="1 2">B1</strain>
    </source>
</reference>
<evidence type="ECO:0000313" key="2">
    <source>
        <dbReference type="Proteomes" id="UP001486888"/>
    </source>
</evidence>
<evidence type="ECO:0000313" key="1">
    <source>
        <dbReference type="EMBL" id="XAO44883.1"/>
    </source>
</evidence>
<dbReference type="Pfam" id="PF00106">
    <property type="entry name" value="adh_short"/>
    <property type="match status" value="1"/>
</dbReference>
<organism evidence="1 2">
    <name type="scientific">Glutamicibacter ectropisis</name>
    <dbReference type="NCBI Taxonomy" id="3046593"/>
    <lineage>
        <taxon>Bacteria</taxon>
        <taxon>Bacillati</taxon>
        <taxon>Actinomycetota</taxon>
        <taxon>Actinomycetes</taxon>
        <taxon>Micrococcales</taxon>
        <taxon>Micrococcaceae</taxon>
        <taxon>Glutamicibacter</taxon>
    </lineage>
</organism>
<accession>A0AAU6WCQ0</accession>
<dbReference type="AlphaFoldDB" id="A0AAU6WCQ0"/>
<dbReference type="PANTHER" id="PTHR43431:SF7">
    <property type="entry name" value="OXIDOREDUCTASE, SHORT CHAIN DEHYDROGENASE_REDUCTASE FAMILY (AFU_ORTHOLOGUE AFUA_5G14000)"/>
    <property type="match status" value="1"/>
</dbReference>
<name>A0AAU6WCQ0_9MICC</name>
<dbReference type="EMBL" id="CP125942">
    <property type="protein sequence ID" value="XAO44883.1"/>
    <property type="molecule type" value="Genomic_DNA"/>
</dbReference>
<keyword evidence="2" id="KW-1185">Reference proteome</keyword>
<dbReference type="RefSeq" id="WP_345470008.1">
    <property type="nucleotide sequence ID" value="NZ_CP125942.1"/>
</dbReference>
<dbReference type="Proteomes" id="UP001486888">
    <property type="component" value="Chromosome"/>
</dbReference>